<proteinExistence type="predicted"/>
<dbReference type="OrthoDB" id="1577640at2759"/>
<organism evidence="3 4">
    <name type="scientific">Talaromyces stipitatus (strain ATCC 10500 / CBS 375.48 / QM 6759 / NRRL 1006)</name>
    <name type="common">Penicillium stipitatum</name>
    <dbReference type="NCBI Taxonomy" id="441959"/>
    <lineage>
        <taxon>Eukaryota</taxon>
        <taxon>Fungi</taxon>
        <taxon>Dikarya</taxon>
        <taxon>Ascomycota</taxon>
        <taxon>Pezizomycotina</taxon>
        <taxon>Eurotiomycetes</taxon>
        <taxon>Eurotiomycetidae</taxon>
        <taxon>Eurotiales</taxon>
        <taxon>Trichocomaceae</taxon>
        <taxon>Talaromyces</taxon>
        <taxon>Talaromyces sect. Talaromyces</taxon>
    </lineage>
</organism>
<evidence type="ECO:0000256" key="1">
    <source>
        <dbReference type="ARBA" id="ARBA00022737"/>
    </source>
</evidence>
<dbReference type="EMBL" id="EQ962661">
    <property type="protein sequence ID" value="EED11856.1"/>
    <property type="molecule type" value="Genomic_DNA"/>
</dbReference>
<dbReference type="RefSeq" id="XP_002488612.1">
    <property type="nucleotide sequence ID" value="XM_002488567.1"/>
</dbReference>
<accession>B8MUT6</accession>
<sequence>MAAVYAKDLSRIPPNKVEAEKRINDITSSEYKDVHNVAQKTNATIEILDTCSDRRRKELIAQLLYAKGSTSESFHKDGKLGASLFFKRGEADRGSVAFLLEKIPLLITHIELATDADLNLFNKAMGEQFEKLICQPLSQIPHQLPTVSQLIVIDALDECVQDGDTLLRLLSEKREQQIRSGFKDVPEEVLNHMELHEIAQSIIRRDINTFLEYRFAQVQEKYAKDGRPLPSGWPG</sequence>
<reference evidence="4" key="1">
    <citation type="journal article" date="2015" name="Genome Announc.">
        <title>Genome sequence of the AIDS-associated pathogen Penicillium marneffei (ATCC18224) and its near taxonomic relative Talaromyces stipitatus (ATCC10500).</title>
        <authorList>
            <person name="Nierman W.C."/>
            <person name="Fedorova-Abrams N.D."/>
            <person name="Andrianopoulos A."/>
        </authorList>
    </citation>
    <scope>NUCLEOTIDE SEQUENCE [LARGE SCALE GENOMIC DNA]</scope>
    <source>
        <strain evidence="4">ATCC 10500 / CBS 375.48 / QM 6759 / NRRL 1006</strain>
    </source>
</reference>
<dbReference type="VEuPathDB" id="FungiDB:TSTA_110360"/>
<keyword evidence="4" id="KW-1185">Reference proteome</keyword>
<feature type="domain" description="Nephrocystin 3-like N-terminal" evidence="2">
    <location>
        <begin position="73"/>
        <end position="176"/>
    </location>
</feature>
<dbReference type="InParanoid" id="B8MUT6"/>
<gene>
    <name evidence="3" type="ORF">TSTA_110360</name>
</gene>
<dbReference type="AlphaFoldDB" id="B8MUT6"/>
<dbReference type="Pfam" id="PF24883">
    <property type="entry name" value="NPHP3_N"/>
    <property type="match status" value="1"/>
</dbReference>
<keyword evidence="1" id="KW-0677">Repeat</keyword>
<dbReference type="PhylomeDB" id="B8MUT6"/>
<evidence type="ECO:0000259" key="2">
    <source>
        <dbReference type="Pfam" id="PF24883"/>
    </source>
</evidence>
<dbReference type="GeneID" id="8107268"/>
<dbReference type="HOGENOM" id="CLU_1180898_0_0_1"/>
<dbReference type="InterPro" id="IPR056884">
    <property type="entry name" value="NPHP3-like_N"/>
</dbReference>
<dbReference type="Proteomes" id="UP000001745">
    <property type="component" value="Unassembled WGS sequence"/>
</dbReference>
<dbReference type="STRING" id="441959.B8MUT6"/>
<name>B8MUT6_TALSN</name>
<evidence type="ECO:0000313" key="3">
    <source>
        <dbReference type="EMBL" id="EED11856.1"/>
    </source>
</evidence>
<evidence type="ECO:0000313" key="4">
    <source>
        <dbReference type="Proteomes" id="UP000001745"/>
    </source>
</evidence>
<protein>
    <recommendedName>
        <fullName evidence="2">Nephrocystin 3-like N-terminal domain-containing protein</fullName>
    </recommendedName>
</protein>